<dbReference type="PANTHER" id="PTHR11579">
    <property type="entry name" value="PROTEIN-L-ISOASPARTATE O-METHYLTRANSFERASE"/>
    <property type="match status" value="1"/>
</dbReference>
<protein>
    <recommendedName>
        <fullName evidence="2">Protein-L-isoaspartate O-methyltransferase</fullName>
    </recommendedName>
    <alternativeName>
        <fullName evidence="3">Protein L-isoaspartyl methyltransferase</fullName>
    </alternativeName>
</protein>
<dbReference type="RefSeq" id="WP_114282078.1">
    <property type="nucleotide sequence ID" value="NZ_PSYR01000001.1"/>
</dbReference>
<dbReference type="InterPro" id="IPR029063">
    <property type="entry name" value="SAM-dependent_MTases_sf"/>
</dbReference>
<comment type="caution">
    <text evidence="4">The sequence shown here is derived from an EMBL/GenBank/DDBJ whole genome shotgun (WGS) entry which is preliminary data.</text>
</comment>
<accession>A0A368HFU9</accession>
<evidence type="ECO:0000256" key="2">
    <source>
        <dbReference type="ARBA" id="ARBA00013346"/>
    </source>
</evidence>
<evidence type="ECO:0000313" key="5">
    <source>
        <dbReference type="Proteomes" id="UP000253250"/>
    </source>
</evidence>
<proteinExistence type="inferred from homology"/>
<dbReference type="GO" id="GO:0005737">
    <property type="term" value="C:cytoplasm"/>
    <property type="evidence" value="ECO:0007669"/>
    <property type="project" value="TreeGrafter"/>
</dbReference>
<evidence type="ECO:0000256" key="3">
    <source>
        <dbReference type="ARBA" id="ARBA00030757"/>
    </source>
</evidence>
<keyword evidence="5" id="KW-1185">Reference proteome</keyword>
<gene>
    <name evidence="4" type="ORF">C4900_00190</name>
</gene>
<sequence>MSQTSFDVARSAMVAQQIRTCEVLDERLLERLRTVPREAFVPEGQRAAAFADAPIPIGRGQVMFAPMLDARLVNALALTPTDRVLEVGTGTGYLTTVMAGLARIIYSVEIIPEFKLRAAVSLAAQGVANALLEVGDAARGWPRHAPYDAILVSGALPLGPDARFRESLAVGGRLVVIVGEPPAMEARLIVREGADRFSERSLFETDVPVLMNAPRRESFFF</sequence>
<dbReference type="EMBL" id="PSYR01000001">
    <property type="protein sequence ID" value="RCN58261.1"/>
    <property type="molecule type" value="Genomic_DNA"/>
</dbReference>
<evidence type="ECO:0000256" key="1">
    <source>
        <dbReference type="ARBA" id="ARBA00005369"/>
    </source>
</evidence>
<comment type="similarity">
    <text evidence="1">Belongs to the methyltransferase superfamily. L-isoaspartyl/D-aspartyl protein methyltransferase family.</text>
</comment>
<dbReference type="InterPro" id="IPR000682">
    <property type="entry name" value="PCMT"/>
</dbReference>
<dbReference type="GO" id="GO:0004719">
    <property type="term" value="F:protein-L-isoaspartate (D-aspartate) O-methyltransferase activity"/>
    <property type="evidence" value="ECO:0007669"/>
    <property type="project" value="InterPro"/>
</dbReference>
<dbReference type="AlphaFoldDB" id="A0A368HFU9"/>
<keyword evidence="4" id="KW-0808">Transferase</keyword>
<reference evidence="4 5" key="1">
    <citation type="submission" date="2018-02" db="EMBL/GenBank/DDBJ databases">
        <title>Insights into the biology of acidophilic members of the Acidiferrobacteraceae family derived from comparative genomic analyses.</title>
        <authorList>
            <person name="Issotta F."/>
            <person name="Thyssen C."/>
            <person name="Mena C."/>
            <person name="Moya A."/>
            <person name="Bellenberg S."/>
            <person name="Sproer C."/>
            <person name="Covarrubias P.C."/>
            <person name="Sand W."/>
            <person name="Quatrini R."/>
            <person name="Vera M."/>
        </authorList>
    </citation>
    <scope>NUCLEOTIDE SEQUENCE [LARGE SCALE GENOMIC DNA]</scope>
    <source>
        <strain evidence="5">m-1</strain>
    </source>
</reference>
<dbReference type="CDD" id="cd02440">
    <property type="entry name" value="AdoMet_MTases"/>
    <property type="match status" value="1"/>
</dbReference>
<dbReference type="OrthoDB" id="9810066at2"/>
<dbReference type="Pfam" id="PF01135">
    <property type="entry name" value="PCMT"/>
    <property type="match status" value="1"/>
</dbReference>
<dbReference type="GO" id="GO:0032259">
    <property type="term" value="P:methylation"/>
    <property type="evidence" value="ECO:0007669"/>
    <property type="project" value="UniProtKB-KW"/>
</dbReference>
<organism evidence="4 5">
    <name type="scientific">Acidiferrobacter thiooxydans</name>
    <dbReference type="NCBI Taxonomy" id="163359"/>
    <lineage>
        <taxon>Bacteria</taxon>
        <taxon>Pseudomonadati</taxon>
        <taxon>Pseudomonadota</taxon>
        <taxon>Gammaproteobacteria</taxon>
        <taxon>Acidiferrobacterales</taxon>
        <taxon>Acidiferrobacteraceae</taxon>
        <taxon>Acidiferrobacter</taxon>
    </lineage>
</organism>
<name>A0A368HFU9_9GAMM</name>
<dbReference type="PANTHER" id="PTHR11579:SF18">
    <property type="entry name" value="PROTEIN-L-ISOASPARTATE O-METHYLTRANSFERASE"/>
    <property type="match status" value="1"/>
</dbReference>
<dbReference type="SUPFAM" id="SSF53335">
    <property type="entry name" value="S-adenosyl-L-methionine-dependent methyltransferases"/>
    <property type="match status" value="1"/>
</dbReference>
<dbReference type="Gene3D" id="3.40.50.150">
    <property type="entry name" value="Vaccinia Virus protein VP39"/>
    <property type="match status" value="1"/>
</dbReference>
<dbReference type="Proteomes" id="UP000253250">
    <property type="component" value="Unassembled WGS sequence"/>
</dbReference>
<evidence type="ECO:0000313" key="4">
    <source>
        <dbReference type="EMBL" id="RCN58261.1"/>
    </source>
</evidence>
<keyword evidence="4" id="KW-0489">Methyltransferase</keyword>